<dbReference type="NCBIfam" id="TIGR00696">
    <property type="entry name" value="wecG_tagA_cpsF"/>
    <property type="match status" value="1"/>
</dbReference>
<keyword evidence="4" id="KW-1185">Reference proteome</keyword>
<name>A0A518E580_9BACT</name>
<dbReference type="InterPro" id="IPR004629">
    <property type="entry name" value="WecG_TagA_CpsF"/>
</dbReference>
<dbReference type="RefSeq" id="WP_145059123.1">
    <property type="nucleotide sequence ID" value="NZ_CP036433.1"/>
</dbReference>
<proteinExistence type="predicted"/>
<dbReference type="EMBL" id="CP036433">
    <property type="protein sequence ID" value="QDU99244.1"/>
    <property type="molecule type" value="Genomic_DNA"/>
</dbReference>
<keyword evidence="2 3" id="KW-0808">Transferase</keyword>
<accession>A0A518E580</accession>
<dbReference type="GO" id="GO:0047244">
    <property type="term" value="F:N-acetylglucosaminyldiphosphoundecaprenol N-acetyl-beta-D-mannosaminyltransferase activity"/>
    <property type="evidence" value="ECO:0007669"/>
    <property type="project" value="UniProtKB-EC"/>
</dbReference>
<dbReference type="EC" id="2.4.1.187" evidence="3"/>
<dbReference type="KEGG" id="lcre:Pla8534_71570"/>
<dbReference type="OrthoDB" id="9771846at2"/>
<dbReference type="Pfam" id="PF03808">
    <property type="entry name" value="Glyco_tran_WecG"/>
    <property type="match status" value="1"/>
</dbReference>
<reference evidence="3 4" key="1">
    <citation type="submission" date="2019-02" db="EMBL/GenBank/DDBJ databases">
        <title>Deep-cultivation of Planctomycetes and their phenomic and genomic characterization uncovers novel biology.</title>
        <authorList>
            <person name="Wiegand S."/>
            <person name="Jogler M."/>
            <person name="Boedeker C."/>
            <person name="Pinto D."/>
            <person name="Vollmers J."/>
            <person name="Rivas-Marin E."/>
            <person name="Kohn T."/>
            <person name="Peeters S.H."/>
            <person name="Heuer A."/>
            <person name="Rast P."/>
            <person name="Oberbeckmann S."/>
            <person name="Bunk B."/>
            <person name="Jeske O."/>
            <person name="Meyerdierks A."/>
            <person name="Storesund J.E."/>
            <person name="Kallscheuer N."/>
            <person name="Luecker S."/>
            <person name="Lage O.M."/>
            <person name="Pohl T."/>
            <person name="Merkel B.J."/>
            <person name="Hornburger P."/>
            <person name="Mueller R.-W."/>
            <person name="Bruemmer F."/>
            <person name="Labrenz M."/>
            <person name="Spormann A.M."/>
            <person name="Op den Camp H."/>
            <person name="Overmann J."/>
            <person name="Amann R."/>
            <person name="Jetten M.S.M."/>
            <person name="Mascher T."/>
            <person name="Medema M.H."/>
            <person name="Devos D.P."/>
            <person name="Kaster A.-K."/>
            <person name="Ovreas L."/>
            <person name="Rohde M."/>
            <person name="Galperin M.Y."/>
            <person name="Jogler C."/>
        </authorList>
    </citation>
    <scope>NUCLEOTIDE SEQUENCE [LARGE SCALE GENOMIC DNA]</scope>
    <source>
        <strain evidence="3 4">Pla85_3_4</strain>
    </source>
</reference>
<organism evidence="3 4">
    <name type="scientific">Lignipirellula cremea</name>
    <dbReference type="NCBI Taxonomy" id="2528010"/>
    <lineage>
        <taxon>Bacteria</taxon>
        <taxon>Pseudomonadati</taxon>
        <taxon>Planctomycetota</taxon>
        <taxon>Planctomycetia</taxon>
        <taxon>Pirellulales</taxon>
        <taxon>Pirellulaceae</taxon>
        <taxon>Lignipirellula</taxon>
    </lineage>
</organism>
<evidence type="ECO:0000313" key="4">
    <source>
        <dbReference type="Proteomes" id="UP000317648"/>
    </source>
</evidence>
<evidence type="ECO:0000256" key="2">
    <source>
        <dbReference type="ARBA" id="ARBA00022679"/>
    </source>
</evidence>
<evidence type="ECO:0000313" key="3">
    <source>
        <dbReference type="EMBL" id="QDU99244.1"/>
    </source>
</evidence>
<dbReference type="PANTHER" id="PTHR34136:SF1">
    <property type="entry name" value="UDP-N-ACETYL-D-MANNOSAMINURONIC ACID TRANSFERASE"/>
    <property type="match status" value="1"/>
</dbReference>
<dbReference type="Proteomes" id="UP000317648">
    <property type="component" value="Chromosome"/>
</dbReference>
<evidence type="ECO:0000256" key="1">
    <source>
        <dbReference type="ARBA" id="ARBA00022676"/>
    </source>
</evidence>
<gene>
    <name evidence="3" type="primary">tagA</name>
    <name evidence="3" type="ORF">Pla8534_71570</name>
</gene>
<dbReference type="PANTHER" id="PTHR34136">
    <property type="match status" value="1"/>
</dbReference>
<sequence length="257" mass="29182">MTTERIRLFGIEIDPLTREQAVDRVYAWIENPDGKCRFVVTPNVDHTVMLQHHATFRKAYDDADLVLVDGMPVVLASRMLKKPVPERVTGADLTIDLLAAAARKERRLSVFFLGAADGVANRAVNNVERTWPDVYAVGAYSPPIGFQNDEQENDRILAMIDSANPDILVVGLGAPKQELWVHAHQDRINARVALCVGATIDFLAGEKSRAPLWMQNYGLEWCHRVMTEPKRLAARYAHDAWMFPKLVWCEWWYDTRA</sequence>
<keyword evidence="1 3" id="KW-0328">Glycosyltransferase</keyword>
<dbReference type="CDD" id="cd06533">
    <property type="entry name" value="Glyco_transf_WecG_TagA"/>
    <property type="match status" value="1"/>
</dbReference>
<dbReference type="AlphaFoldDB" id="A0A518E580"/>
<protein>
    <submittedName>
        <fullName evidence="3">N-acetylmannosaminyltransferase</fullName>
        <ecNumber evidence="3">2.4.1.187</ecNumber>
    </submittedName>
</protein>